<organism evidence="3 4">
    <name type="scientific">Halioxenophilus aromaticivorans</name>
    <dbReference type="NCBI Taxonomy" id="1306992"/>
    <lineage>
        <taxon>Bacteria</taxon>
        <taxon>Pseudomonadati</taxon>
        <taxon>Pseudomonadota</taxon>
        <taxon>Gammaproteobacteria</taxon>
        <taxon>Alteromonadales</taxon>
        <taxon>Alteromonadaceae</taxon>
        <taxon>Halioxenophilus</taxon>
    </lineage>
</organism>
<proteinExistence type="predicted"/>
<dbReference type="Proteomes" id="UP001409585">
    <property type="component" value="Unassembled WGS sequence"/>
</dbReference>
<dbReference type="InterPro" id="IPR002654">
    <property type="entry name" value="Glyco_trans_25"/>
</dbReference>
<sequence>MYHQLEQQGVGAEFFTAVDGRSQPPALLPGERLQPHLSLLRLGRTLSNTELACYLSHLRAVQKAYDSGASHVCLLEDDVVIEPNFASTLDALVVDELENVRLMALKLRRRKTVKTLPNGVVLTRPERGTLGTQAYLLNRAGMIKFLRHASTIYEAIDHVFDHFYLFDLASYGVEPHVAYELGQGSSVSKRPEPAGQQPSWLHRLAYQPTKLWFSLRRHWYLTRHHSLFYPAHYPSSKPGKSPRLRGKGKAANVL</sequence>
<reference evidence="4" key="1">
    <citation type="journal article" date="2019" name="Int. J. Syst. Evol. Microbiol.">
        <title>The Global Catalogue of Microorganisms (GCM) 10K type strain sequencing project: providing services to taxonomists for standard genome sequencing and annotation.</title>
        <authorList>
            <consortium name="The Broad Institute Genomics Platform"/>
            <consortium name="The Broad Institute Genome Sequencing Center for Infectious Disease"/>
            <person name="Wu L."/>
            <person name="Ma J."/>
        </authorList>
    </citation>
    <scope>NUCLEOTIDE SEQUENCE [LARGE SCALE GENOMIC DNA]</scope>
    <source>
        <strain evidence="4">JCM 19134</strain>
    </source>
</reference>
<feature type="domain" description="Glycosyl transferase family 25" evidence="2">
    <location>
        <begin position="1"/>
        <end position="159"/>
    </location>
</feature>
<evidence type="ECO:0000313" key="3">
    <source>
        <dbReference type="EMBL" id="GAA4940123.1"/>
    </source>
</evidence>
<gene>
    <name evidence="3" type="ORF">GCM10025791_17990</name>
</gene>
<dbReference type="Pfam" id="PF01755">
    <property type="entry name" value="Glyco_transf_25"/>
    <property type="match status" value="1"/>
</dbReference>
<evidence type="ECO:0000256" key="1">
    <source>
        <dbReference type="SAM" id="MobiDB-lite"/>
    </source>
</evidence>
<evidence type="ECO:0000313" key="4">
    <source>
        <dbReference type="Proteomes" id="UP001409585"/>
    </source>
</evidence>
<dbReference type="EMBL" id="BAABLX010000011">
    <property type="protein sequence ID" value="GAA4940123.1"/>
    <property type="molecule type" value="Genomic_DNA"/>
</dbReference>
<accession>A0AAV3U186</accession>
<keyword evidence="4" id="KW-1185">Reference proteome</keyword>
<evidence type="ECO:0000259" key="2">
    <source>
        <dbReference type="Pfam" id="PF01755"/>
    </source>
</evidence>
<name>A0AAV3U186_9ALTE</name>
<dbReference type="CDD" id="cd06532">
    <property type="entry name" value="Glyco_transf_25"/>
    <property type="match status" value="1"/>
</dbReference>
<dbReference type="AlphaFoldDB" id="A0AAV3U186"/>
<comment type="caution">
    <text evidence="3">The sequence shown here is derived from an EMBL/GenBank/DDBJ whole genome shotgun (WGS) entry which is preliminary data.</text>
</comment>
<feature type="region of interest" description="Disordered" evidence="1">
    <location>
        <begin position="234"/>
        <end position="254"/>
    </location>
</feature>
<protein>
    <recommendedName>
        <fullName evidence="2">Glycosyl transferase family 25 domain-containing protein</fullName>
    </recommendedName>
</protein>